<evidence type="ECO:0000256" key="2">
    <source>
        <dbReference type="SAM" id="SignalP"/>
    </source>
</evidence>
<dbReference type="AlphaFoldDB" id="A0A3B0N5H8"/>
<proteinExistence type="predicted"/>
<evidence type="ECO:0008006" key="5">
    <source>
        <dbReference type="Google" id="ProtNLM"/>
    </source>
</evidence>
<feature type="signal peptide" evidence="2">
    <location>
        <begin position="1"/>
        <end position="25"/>
    </location>
</feature>
<feature type="chain" id="PRO_5036076071" description="SfiI-subtelomeric related protein family member" evidence="2">
    <location>
        <begin position="26"/>
        <end position="539"/>
    </location>
</feature>
<evidence type="ECO:0000313" key="3">
    <source>
        <dbReference type="EMBL" id="SVP95160.1"/>
    </source>
</evidence>
<organism evidence="3">
    <name type="scientific">Theileria annulata</name>
    <dbReference type="NCBI Taxonomy" id="5874"/>
    <lineage>
        <taxon>Eukaryota</taxon>
        <taxon>Sar</taxon>
        <taxon>Alveolata</taxon>
        <taxon>Apicomplexa</taxon>
        <taxon>Aconoidasida</taxon>
        <taxon>Piroplasmida</taxon>
        <taxon>Theileriidae</taxon>
        <taxon>Theileria</taxon>
    </lineage>
</organism>
<gene>
    <name evidence="3" type="ORF">TAT_000384000</name>
    <name evidence="4" type="ORF">TAV_000383900</name>
</gene>
<accession>A0A3B0N5H8</accession>
<evidence type="ECO:0000313" key="4">
    <source>
        <dbReference type="EMBL" id="SVP95674.1"/>
    </source>
</evidence>
<feature type="compositionally biased region" description="Polar residues" evidence="1">
    <location>
        <begin position="529"/>
        <end position="539"/>
    </location>
</feature>
<feature type="region of interest" description="Disordered" evidence="1">
    <location>
        <begin position="25"/>
        <end position="55"/>
    </location>
</feature>
<feature type="compositionally biased region" description="Polar residues" evidence="1">
    <location>
        <begin position="441"/>
        <end position="453"/>
    </location>
</feature>
<protein>
    <recommendedName>
        <fullName evidence="5">SfiI-subtelomeric related protein family member</fullName>
    </recommendedName>
</protein>
<feature type="compositionally biased region" description="Low complexity" evidence="1">
    <location>
        <begin position="506"/>
        <end position="528"/>
    </location>
</feature>
<dbReference type="Pfam" id="PF04385">
    <property type="entry name" value="FAINT"/>
    <property type="match status" value="4"/>
</dbReference>
<dbReference type="EMBL" id="UIVS01000004">
    <property type="protein sequence ID" value="SVP95674.1"/>
    <property type="molecule type" value="Genomic_DNA"/>
</dbReference>
<keyword evidence="2" id="KW-0732">Signal</keyword>
<feature type="compositionally biased region" description="Low complexity" evidence="1">
    <location>
        <begin position="455"/>
        <end position="478"/>
    </location>
</feature>
<dbReference type="InterPro" id="IPR007480">
    <property type="entry name" value="DUF529"/>
</dbReference>
<dbReference type="VEuPathDB" id="PiroplasmaDB:TA17565"/>
<evidence type="ECO:0000256" key="1">
    <source>
        <dbReference type="SAM" id="MobiDB-lite"/>
    </source>
</evidence>
<feature type="compositionally biased region" description="Polar residues" evidence="1">
    <location>
        <begin position="46"/>
        <end position="55"/>
    </location>
</feature>
<feature type="compositionally biased region" description="Low complexity" evidence="1">
    <location>
        <begin position="25"/>
        <end position="45"/>
    </location>
</feature>
<name>A0A3B0N5H8_THEAN</name>
<dbReference type="EMBL" id="UIVT01000004">
    <property type="protein sequence ID" value="SVP95160.1"/>
    <property type="molecule type" value="Genomic_DNA"/>
</dbReference>
<feature type="region of interest" description="Disordered" evidence="1">
    <location>
        <begin position="435"/>
        <end position="539"/>
    </location>
</feature>
<feature type="compositionally biased region" description="Polar residues" evidence="1">
    <location>
        <begin position="479"/>
        <end position="498"/>
    </location>
</feature>
<sequence length="539" mass="59464">MKICIISLSVLYYITFLNQWNFVESQSPSGGSTTPDSDGSSPASTNPNPVTTDTITPVTLDINKSNDTNELYFKKDGNFRTFTPKPNLTITKIVKKSLEIWNAEPEDHGLKAVLMGSGRGEKHLSILLQSGNFVLLRKCGKGECWEDITKEKSDFSGVKMYSLEEGTSNYHELTGNDYDPIIFESRYGYEFKDGVKCVKITYNNETMWSHTDDAEFGYLKGLYLDLPKDQFSVTNLKDQVKHFHKVDDKWVSVTTIALNLTTNHSTDQFDYLKNGNFHTYTPKSGCLFVKVSQGTKVIWEPKDDVFGILVRTMTICAVKYLIVLLTDNSFKLFNLDSAKNKSWEDITKDRYDVKKLKLLGDNDVELSKTDYTITIVNYSYQHTFKPGVKCVKITYNDELLWSHTDDTSFSDIKSFSLGLASNKFFVKNQSNQTKELDFKPTGTTASQTQSAKPATTPTQGTPTTPTNGGTQPSGSGTPASQSQPAKPASTPTSGTQPPRASGTGRGTPASPSQSSTPASQPTTPSSGTDTPASETPTTP</sequence>
<reference evidence="3" key="1">
    <citation type="submission" date="2018-07" db="EMBL/GenBank/DDBJ databases">
        <authorList>
            <person name="Quirk P.G."/>
            <person name="Krulwich T.A."/>
        </authorList>
    </citation>
    <scope>NUCLEOTIDE SEQUENCE</scope>
    <source>
        <strain evidence="3">Anand</strain>
    </source>
</reference>